<evidence type="ECO:0000313" key="2">
    <source>
        <dbReference type="Proteomes" id="UP000076004"/>
    </source>
</evidence>
<proteinExistence type="predicted"/>
<dbReference type="AlphaFoldDB" id="A0A151L314"/>
<accession>A0A151L314</accession>
<organism evidence="1 2">
    <name type="scientific">Plasmodium gaboni</name>
    <dbReference type="NCBI Taxonomy" id="647221"/>
    <lineage>
        <taxon>Eukaryota</taxon>
        <taxon>Sar</taxon>
        <taxon>Alveolata</taxon>
        <taxon>Apicomplexa</taxon>
        <taxon>Aconoidasida</taxon>
        <taxon>Haemosporida</taxon>
        <taxon>Plasmodiidae</taxon>
        <taxon>Plasmodium</taxon>
        <taxon>Plasmodium (Laverania)</taxon>
    </lineage>
</organism>
<dbReference type="GeneID" id="29773921"/>
<dbReference type="KEGG" id="pgab:PGSY75_0020000"/>
<comment type="caution">
    <text evidence="1">The sequence shown here is derived from an EMBL/GenBank/DDBJ whole genome shotgun (WGS) entry which is preliminary data.</text>
</comment>
<reference evidence="1 2" key="1">
    <citation type="journal article" date="2016" name="Nat. Commun.">
        <title>Genomes of cryptic chimpanzee Plasmodium species reveal key evolutionary events leading to human malaria.</title>
        <authorList>
            <person name="Sundararaman S.A."/>
            <person name="Plenderleith L.J."/>
            <person name="Liu W."/>
            <person name="Loy D.E."/>
            <person name="Learn G.H."/>
            <person name="Li Y."/>
            <person name="Shaw K.S."/>
            <person name="Ayouba A."/>
            <person name="Peeters M."/>
            <person name="Speede S."/>
            <person name="Shaw G.M."/>
            <person name="Bushman F.D."/>
            <person name="Brisson D."/>
            <person name="Rayner J.C."/>
            <person name="Sharp P.M."/>
            <person name="Hahn B.H."/>
        </authorList>
    </citation>
    <scope>NUCLEOTIDE SEQUENCE [LARGE SCALE GENOMIC DNA]</scope>
    <source>
        <strain evidence="1 2">SY75</strain>
    </source>
</reference>
<dbReference type="EMBL" id="LVLB01000220">
    <property type="protein sequence ID" value="KYN93332.1"/>
    <property type="molecule type" value="Genomic_DNA"/>
</dbReference>
<feature type="non-terminal residue" evidence="1">
    <location>
        <position position="116"/>
    </location>
</feature>
<evidence type="ECO:0000313" key="1">
    <source>
        <dbReference type="EMBL" id="KYN93332.1"/>
    </source>
</evidence>
<dbReference type="VEuPathDB" id="PlasmoDB:PGSY75_0020000"/>
<dbReference type="Proteomes" id="UP000076004">
    <property type="component" value="Unassembled WGS sequence"/>
</dbReference>
<sequence length="116" mass="13816">MGNWLSLCLLGERSKNIFRYLEILYIRCFKSYNYISYIKLKYNNKKDDKIQRNTINTSTDLNEGHKNKKENYIIRAFLDMTKHEKTLLSIAMIFLIINAYTNISYPRIMGECIEVS</sequence>
<gene>
    <name evidence="1" type="ORF">PGSY75_0020000</name>
</gene>
<name>A0A151L314_9APIC</name>
<dbReference type="VEuPathDB" id="PlasmoDB:PGABG01_1337900"/>
<dbReference type="RefSeq" id="XP_018638879.1">
    <property type="nucleotide sequence ID" value="XM_018783344.1"/>
</dbReference>
<protein>
    <submittedName>
        <fullName evidence="1">Putative ABC transporter (MDR family)</fullName>
    </submittedName>
</protein>